<keyword evidence="4" id="KW-1185">Reference proteome</keyword>
<evidence type="ECO:0000313" key="4">
    <source>
        <dbReference type="Proteomes" id="UP001501510"/>
    </source>
</evidence>
<evidence type="ECO:0000313" key="3">
    <source>
        <dbReference type="EMBL" id="GAA0737309.1"/>
    </source>
</evidence>
<dbReference type="PANTHER" id="PTHR35788:SF1">
    <property type="entry name" value="EXPORTED PROTEIN"/>
    <property type="match status" value="1"/>
</dbReference>
<proteinExistence type="predicted"/>
<evidence type="ECO:0000256" key="1">
    <source>
        <dbReference type="SAM" id="Phobius"/>
    </source>
</evidence>
<keyword evidence="1" id="KW-0472">Membrane</keyword>
<accession>A0ABN1JE19</accession>
<reference evidence="4" key="1">
    <citation type="journal article" date="2019" name="Int. J. Syst. Evol. Microbiol.">
        <title>The Global Catalogue of Microorganisms (GCM) 10K type strain sequencing project: providing services to taxonomists for standard genome sequencing and annotation.</title>
        <authorList>
            <consortium name="The Broad Institute Genomics Platform"/>
            <consortium name="The Broad Institute Genome Sequencing Center for Infectious Disease"/>
            <person name="Wu L."/>
            <person name="Ma J."/>
        </authorList>
    </citation>
    <scope>NUCLEOTIDE SEQUENCE [LARGE SCALE GENOMIC DNA]</scope>
    <source>
        <strain evidence="4">JCM 1407</strain>
    </source>
</reference>
<keyword evidence="1" id="KW-0812">Transmembrane</keyword>
<feature type="transmembrane region" description="Helical" evidence="1">
    <location>
        <begin position="21"/>
        <end position="40"/>
    </location>
</feature>
<dbReference type="PANTHER" id="PTHR35788">
    <property type="entry name" value="EXPORTED PROTEIN-RELATED"/>
    <property type="match status" value="1"/>
</dbReference>
<dbReference type="RefSeq" id="WP_343760118.1">
    <property type="nucleotide sequence ID" value="NZ_BAAACG010000008.1"/>
</dbReference>
<evidence type="ECO:0000259" key="2">
    <source>
        <dbReference type="Pfam" id="PF12229"/>
    </source>
</evidence>
<gene>
    <name evidence="3" type="ORF">GCM10008906_13280</name>
</gene>
<protein>
    <submittedName>
        <fullName evidence="3">VanW family protein</fullName>
    </submittedName>
</protein>
<dbReference type="InterPro" id="IPR022029">
    <property type="entry name" value="YoaR-like_PG-bd"/>
</dbReference>
<name>A0ABN1JE19_9CLOT</name>
<feature type="domain" description="YoaR-like putative peptidoglycan binding" evidence="2">
    <location>
        <begin position="95"/>
        <end position="205"/>
    </location>
</feature>
<keyword evidence="1" id="KW-1133">Transmembrane helix</keyword>
<sequence>MENKTVQVDKKNPKKTFKICAIIFFLLVLSILGGFLIHRYSKVKSFDNLIYPGVSIEGIDLSGKTKEQSKKLIEEKYWNKILNKKINVKVNDKTYTLKYSKLNSTSNLDKMITDAFSYGKNLNLFEKYNIINDKKGKKFDLKFEYDKKAIDSFVSNIDKDVKVNPVNASLSLNNGSFTITPGTNGKRLNKDKLQKDIISTITAENFNDVTKIAVINTINPEITEDKLSLVNTKIGTYSTDYSGSQSGRKTNVELATKAVNGTLLMPGDVFSFNDTVGDTTGDKGYKEAPVIINNKLVPGFGGGVCQVSTTLFNAVDTTNLKSTERHNHSLEVHYVPKGRDATIAFGSLDYKFKNTLSSPVYIEAITKNGQVTFNIYSSGK</sequence>
<dbReference type="Proteomes" id="UP001501510">
    <property type="component" value="Unassembled WGS sequence"/>
</dbReference>
<dbReference type="Pfam" id="PF04294">
    <property type="entry name" value="VanW"/>
    <property type="match status" value="1"/>
</dbReference>
<dbReference type="InterPro" id="IPR007391">
    <property type="entry name" value="Vancomycin_resist_VanW"/>
</dbReference>
<organism evidence="3 4">
    <name type="scientific">Clostridium oceanicum</name>
    <dbReference type="NCBI Taxonomy" id="1543"/>
    <lineage>
        <taxon>Bacteria</taxon>
        <taxon>Bacillati</taxon>
        <taxon>Bacillota</taxon>
        <taxon>Clostridia</taxon>
        <taxon>Eubacteriales</taxon>
        <taxon>Clostridiaceae</taxon>
        <taxon>Clostridium</taxon>
    </lineage>
</organism>
<comment type="caution">
    <text evidence="3">The sequence shown here is derived from an EMBL/GenBank/DDBJ whole genome shotgun (WGS) entry which is preliminary data.</text>
</comment>
<dbReference type="InterPro" id="IPR052913">
    <property type="entry name" value="Glycopeptide_resist_protein"/>
</dbReference>
<dbReference type="Pfam" id="PF12229">
    <property type="entry name" value="PG_binding_4"/>
    <property type="match status" value="1"/>
</dbReference>
<dbReference type="EMBL" id="BAAACG010000008">
    <property type="protein sequence ID" value="GAA0737309.1"/>
    <property type="molecule type" value="Genomic_DNA"/>
</dbReference>